<dbReference type="Proteomes" id="UP001183585">
    <property type="component" value="Unassembled WGS sequence"/>
</dbReference>
<protein>
    <submittedName>
        <fullName evidence="1">Uncharacterized protein</fullName>
    </submittedName>
</protein>
<sequence length="31" mass="3574">MFEARGIAADADTFSRYERDDGPDVWADPLW</sequence>
<organism evidence="1 2">
    <name type="scientific">Promicromonospora iranensis</name>
    <dbReference type="NCBI Taxonomy" id="1105144"/>
    <lineage>
        <taxon>Bacteria</taxon>
        <taxon>Bacillati</taxon>
        <taxon>Actinomycetota</taxon>
        <taxon>Actinomycetes</taxon>
        <taxon>Micrococcales</taxon>
        <taxon>Promicromonosporaceae</taxon>
        <taxon>Promicromonospora</taxon>
    </lineage>
</organism>
<reference evidence="1 2" key="1">
    <citation type="submission" date="2023-07" db="EMBL/GenBank/DDBJ databases">
        <title>Sequencing the genomes of 1000 actinobacteria strains.</title>
        <authorList>
            <person name="Klenk H.-P."/>
        </authorList>
    </citation>
    <scope>NUCLEOTIDE SEQUENCE [LARGE SCALE GENOMIC DNA]</scope>
    <source>
        <strain evidence="1 2">DSM 45554</strain>
    </source>
</reference>
<accession>A0ABU2CVQ5</accession>
<comment type="caution">
    <text evidence="1">The sequence shown here is derived from an EMBL/GenBank/DDBJ whole genome shotgun (WGS) entry which is preliminary data.</text>
</comment>
<proteinExistence type="predicted"/>
<dbReference type="EMBL" id="JAVDYE010000001">
    <property type="protein sequence ID" value="MDR7385429.1"/>
    <property type="molecule type" value="Genomic_DNA"/>
</dbReference>
<evidence type="ECO:0000313" key="2">
    <source>
        <dbReference type="Proteomes" id="UP001183585"/>
    </source>
</evidence>
<name>A0ABU2CVQ5_9MICO</name>
<keyword evidence="2" id="KW-1185">Reference proteome</keyword>
<evidence type="ECO:0000313" key="1">
    <source>
        <dbReference type="EMBL" id="MDR7385429.1"/>
    </source>
</evidence>
<gene>
    <name evidence="1" type="ORF">J2S48_004944</name>
</gene>